<keyword evidence="4" id="KW-0804">Transcription</keyword>
<keyword evidence="3" id="KW-0238">DNA-binding</keyword>
<dbReference type="GO" id="GO:0003700">
    <property type="term" value="F:DNA-binding transcription factor activity"/>
    <property type="evidence" value="ECO:0007669"/>
    <property type="project" value="InterPro"/>
</dbReference>
<dbReference type="InterPro" id="IPR000847">
    <property type="entry name" value="LysR_HTH_N"/>
</dbReference>
<dbReference type="Gene3D" id="3.40.190.10">
    <property type="entry name" value="Periplasmic binding protein-like II"/>
    <property type="match status" value="2"/>
</dbReference>
<reference evidence="6 7" key="1">
    <citation type="submission" date="2018-08" db="EMBL/GenBank/DDBJ databases">
        <title>Genetic Globetrotter - A new plasmid hitch-hiking vast phylogenetic and geographic distances.</title>
        <authorList>
            <person name="Vollmers J."/>
            <person name="Petersen J."/>
        </authorList>
    </citation>
    <scope>NUCLEOTIDE SEQUENCE [LARGE SCALE GENOMIC DNA]</scope>
    <source>
        <strain evidence="6 7">DSM 26383</strain>
    </source>
</reference>
<dbReference type="PANTHER" id="PTHR30537:SF32">
    <property type="entry name" value="HTH-TYPE TRANSCRIPTIONAL REGULATOR DSDC"/>
    <property type="match status" value="1"/>
</dbReference>
<dbReference type="Pfam" id="PF03466">
    <property type="entry name" value="LysR_substrate"/>
    <property type="match status" value="1"/>
</dbReference>
<dbReference type="FunFam" id="1.10.10.10:FF:000001">
    <property type="entry name" value="LysR family transcriptional regulator"/>
    <property type="match status" value="1"/>
</dbReference>
<dbReference type="GO" id="GO:0006351">
    <property type="term" value="P:DNA-templated transcription"/>
    <property type="evidence" value="ECO:0007669"/>
    <property type="project" value="TreeGrafter"/>
</dbReference>
<evidence type="ECO:0000256" key="3">
    <source>
        <dbReference type="ARBA" id="ARBA00023125"/>
    </source>
</evidence>
<dbReference type="PRINTS" id="PR00039">
    <property type="entry name" value="HTHLYSR"/>
</dbReference>
<protein>
    <submittedName>
        <fullName evidence="6">Gcv operon activator</fullName>
    </submittedName>
</protein>
<comment type="similarity">
    <text evidence="1">Belongs to the LysR transcriptional regulatory family.</text>
</comment>
<dbReference type="InterPro" id="IPR005119">
    <property type="entry name" value="LysR_subst-bd"/>
</dbReference>
<evidence type="ECO:0000313" key="6">
    <source>
        <dbReference type="EMBL" id="QEW27081.1"/>
    </source>
</evidence>
<dbReference type="Gene3D" id="1.10.10.10">
    <property type="entry name" value="Winged helix-like DNA-binding domain superfamily/Winged helix DNA-binding domain"/>
    <property type="match status" value="1"/>
</dbReference>
<proteinExistence type="inferred from homology"/>
<feature type="domain" description="HTH lysR-type" evidence="5">
    <location>
        <begin position="8"/>
        <end position="65"/>
    </location>
</feature>
<evidence type="ECO:0000256" key="1">
    <source>
        <dbReference type="ARBA" id="ARBA00009437"/>
    </source>
</evidence>
<dbReference type="PANTHER" id="PTHR30537">
    <property type="entry name" value="HTH-TYPE TRANSCRIPTIONAL REGULATOR"/>
    <property type="match status" value="1"/>
</dbReference>
<dbReference type="InterPro" id="IPR036390">
    <property type="entry name" value="WH_DNA-bd_sf"/>
</dbReference>
<dbReference type="Pfam" id="PF00126">
    <property type="entry name" value="HTH_1"/>
    <property type="match status" value="1"/>
</dbReference>
<dbReference type="RefSeq" id="WP_057815127.1">
    <property type="nucleotide sequence ID" value="NZ_CP031598.1"/>
</dbReference>
<dbReference type="PROSITE" id="PS50931">
    <property type="entry name" value="HTH_LYSR"/>
    <property type="match status" value="1"/>
</dbReference>
<dbReference type="AlphaFoldDB" id="A0A5P3AD00"/>
<organism evidence="6 7">
    <name type="scientific">Roseovarius indicus</name>
    <dbReference type="NCBI Taxonomy" id="540747"/>
    <lineage>
        <taxon>Bacteria</taxon>
        <taxon>Pseudomonadati</taxon>
        <taxon>Pseudomonadota</taxon>
        <taxon>Alphaproteobacteria</taxon>
        <taxon>Rhodobacterales</taxon>
        <taxon>Roseobacteraceae</taxon>
        <taxon>Roseovarius</taxon>
    </lineage>
</organism>
<sequence>MKIGDNWVSLNALQTFQVAARHQHMGLAARELNVTQSAVSHQVRALETSLGVPLFDRRGRRIELNPAGQRLLRSIETGFADIASTALSLSTDAFSGQLSVAVPVSLMVEWLNAKLSEFLGRFPGLSLRLSYAERTMTTLPADVDMAVVFSAHSFPGCTVTPFMRTAIFPVCAPELSRGSLPMDPEILKRATLIHEDDGDIWAQWFASRGLEQFRPQREIHAGSHHDAVAFARNGAGFAMTDWFLGGNTLRSGRLVQAFGPRELDYDGYYIVTRMNQSPSSPALALAEFLVREAEAATNGQA</sequence>
<dbReference type="InterPro" id="IPR036388">
    <property type="entry name" value="WH-like_DNA-bd_sf"/>
</dbReference>
<name>A0A5P3AD00_9RHOB</name>
<gene>
    <name evidence="6" type="primary">gcvA_12</name>
    <name evidence="6" type="ORF">RIdsm_02890</name>
</gene>
<dbReference type="SUPFAM" id="SSF46785">
    <property type="entry name" value="Winged helix' DNA-binding domain"/>
    <property type="match status" value="1"/>
</dbReference>
<dbReference type="OrthoDB" id="9804958at2"/>
<evidence type="ECO:0000256" key="2">
    <source>
        <dbReference type="ARBA" id="ARBA00023015"/>
    </source>
</evidence>
<evidence type="ECO:0000256" key="4">
    <source>
        <dbReference type="ARBA" id="ARBA00023163"/>
    </source>
</evidence>
<dbReference type="Proteomes" id="UP000325785">
    <property type="component" value="Chromosome"/>
</dbReference>
<dbReference type="GO" id="GO:0043565">
    <property type="term" value="F:sequence-specific DNA binding"/>
    <property type="evidence" value="ECO:0007669"/>
    <property type="project" value="TreeGrafter"/>
</dbReference>
<dbReference type="SUPFAM" id="SSF53850">
    <property type="entry name" value="Periplasmic binding protein-like II"/>
    <property type="match status" value="1"/>
</dbReference>
<evidence type="ECO:0000313" key="7">
    <source>
        <dbReference type="Proteomes" id="UP000325785"/>
    </source>
</evidence>
<dbReference type="KEGG" id="rid:RIdsm_02890"/>
<evidence type="ECO:0000259" key="5">
    <source>
        <dbReference type="PROSITE" id="PS50931"/>
    </source>
</evidence>
<dbReference type="EMBL" id="CP031598">
    <property type="protein sequence ID" value="QEW27081.1"/>
    <property type="molecule type" value="Genomic_DNA"/>
</dbReference>
<keyword evidence="2" id="KW-0805">Transcription regulation</keyword>
<dbReference type="InterPro" id="IPR058163">
    <property type="entry name" value="LysR-type_TF_proteobact-type"/>
</dbReference>
<accession>A0A5P3AD00</accession>